<proteinExistence type="predicted"/>
<name>A0A8S9S5Q1_BRACR</name>
<protein>
    <submittedName>
        <fullName evidence="2">Uncharacterized protein</fullName>
    </submittedName>
</protein>
<sequence length="123" mass="13629">MEIEVSSSTHDTVDLDSIRVKRKTLQNLLDDCHRATELLNLADTAPSGDRTETGKDYRNPVGSSESPSSNSGDPEADEDFSSRRSAFFSSGFCKSDRDIRLLINEFACFLVTGDMFQTKLELA</sequence>
<evidence type="ECO:0000313" key="3">
    <source>
        <dbReference type="Proteomes" id="UP000712600"/>
    </source>
</evidence>
<evidence type="ECO:0000313" key="2">
    <source>
        <dbReference type="EMBL" id="KAF3587359.1"/>
    </source>
</evidence>
<reference evidence="2" key="1">
    <citation type="submission" date="2019-12" db="EMBL/GenBank/DDBJ databases">
        <title>Genome sequencing and annotation of Brassica cretica.</title>
        <authorList>
            <person name="Studholme D.J."/>
            <person name="Sarris P."/>
        </authorList>
    </citation>
    <scope>NUCLEOTIDE SEQUENCE</scope>
    <source>
        <strain evidence="2">PFS-109/04</strain>
        <tissue evidence="2">Leaf</tissue>
    </source>
</reference>
<dbReference type="AlphaFoldDB" id="A0A8S9S5Q1"/>
<dbReference type="Proteomes" id="UP000712600">
    <property type="component" value="Unassembled WGS sequence"/>
</dbReference>
<feature type="compositionally biased region" description="Basic and acidic residues" evidence="1">
    <location>
        <begin position="49"/>
        <end position="58"/>
    </location>
</feature>
<gene>
    <name evidence="2" type="ORF">F2Q69_00030994</name>
</gene>
<comment type="caution">
    <text evidence="2">The sequence shown here is derived from an EMBL/GenBank/DDBJ whole genome shotgun (WGS) entry which is preliminary data.</text>
</comment>
<organism evidence="2 3">
    <name type="scientific">Brassica cretica</name>
    <name type="common">Mustard</name>
    <dbReference type="NCBI Taxonomy" id="69181"/>
    <lineage>
        <taxon>Eukaryota</taxon>
        <taxon>Viridiplantae</taxon>
        <taxon>Streptophyta</taxon>
        <taxon>Embryophyta</taxon>
        <taxon>Tracheophyta</taxon>
        <taxon>Spermatophyta</taxon>
        <taxon>Magnoliopsida</taxon>
        <taxon>eudicotyledons</taxon>
        <taxon>Gunneridae</taxon>
        <taxon>Pentapetalae</taxon>
        <taxon>rosids</taxon>
        <taxon>malvids</taxon>
        <taxon>Brassicales</taxon>
        <taxon>Brassicaceae</taxon>
        <taxon>Brassiceae</taxon>
        <taxon>Brassica</taxon>
    </lineage>
</organism>
<feature type="region of interest" description="Disordered" evidence="1">
    <location>
        <begin position="43"/>
        <end position="80"/>
    </location>
</feature>
<accession>A0A8S9S5Q1</accession>
<dbReference type="EMBL" id="QGKX02000088">
    <property type="protein sequence ID" value="KAF3587359.1"/>
    <property type="molecule type" value="Genomic_DNA"/>
</dbReference>
<evidence type="ECO:0000256" key="1">
    <source>
        <dbReference type="SAM" id="MobiDB-lite"/>
    </source>
</evidence>